<proteinExistence type="predicted"/>
<gene>
    <name evidence="1" type="ORF">CR155_15990</name>
</gene>
<name>A0A2N4UD18_9BURK</name>
<dbReference type="Pfam" id="PF14253">
    <property type="entry name" value="AbiH"/>
    <property type="match status" value="1"/>
</dbReference>
<evidence type="ECO:0000313" key="2">
    <source>
        <dbReference type="Proteomes" id="UP000234328"/>
    </source>
</evidence>
<dbReference type="InterPro" id="IPR025935">
    <property type="entry name" value="AbiH"/>
</dbReference>
<protein>
    <recommendedName>
        <fullName evidence="3">Bacteriophage abortive infection AbiH</fullName>
    </recommendedName>
</protein>
<comment type="caution">
    <text evidence="1">The sequence shown here is derived from an EMBL/GenBank/DDBJ whole genome shotgun (WGS) entry which is preliminary data.</text>
</comment>
<dbReference type="Proteomes" id="UP000234328">
    <property type="component" value="Unassembled WGS sequence"/>
</dbReference>
<dbReference type="AlphaFoldDB" id="A0A2N4UD18"/>
<evidence type="ECO:0008006" key="3">
    <source>
        <dbReference type="Google" id="ProtNLM"/>
    </source>
</evidence>
<organism evidence="1 2">
    <name type="scientific">Pollutimonas nitritireducens</name>
    <dbReference type="NCBI Taxonomy" id="2045209"/>
    <lineage>
        <taxon>Bacteria</taxon>
        <taxon>Pseudomonadati</taxon>
        <taxon>Pseudomonadota</taxon>
        <taxon>Betaproteobacteria</taxon>
        <taxon>Burkholderiales</taxon>
        <taxon>Alcaligenaceae</taxon>
        <taxon>Pollutimonas</taxon>
    </lineage>
</organism>
<evidence type="ECO:0000313" key="1">
    <source>
        <dbReference type="EMBL" id="PLC52902.1"/>
    </source>
</evidence>
<reference evidence="1 2" key="1">
    <citation type="submission" date="2017-10" db="EMBL/GenBank/DDBJ databases">
        <title>Two draft genome sequences of Pusillimonas sp. strains isolated from a nitrate- and radionuclide-contaminated groundwater in Russia.</title>
        <authorList>
            <person name="Grouzdev D.S."/>
            <person name="Tourova T.P."/>
            <person name="Goeva M.A."/>
            <person name="Babich T.L."/>
            <person name="Sokolova D.S."/>
            <person name="Abdullin R."/>
            <person name="Poltaraus A.B."/>
            <person name="Toshchakov S.V."/>
            <person name="Nazina T.N."/>
        </authorList>
    </citation>
    <scope>NUCLEOTIDE SEQUENCE [LARGE SCALE GENOMIC DNA]</scope>
    <source>
        <strain evidence="1 2">JR1/69-2-13</strain>
    </source>
</reference>
<accession>A0A2N4UD18</accession>
<keyword evidence="2" id="KW-1185">Reference proteome</keyword>
<dbReference type="EMBL" id="PDNV01000010">
    <property type="protein sequence ID" value="PLC52902.1"/>
    <property type="molecule type" value="Genomic_DNA"/>
</dbReference>
<sequence>MKPRKLYVIGNGFDLQHDIPSKLDQFKQYLRDNDNSVFREVEEYLPVREDWCDLEEALADMDVDAIIDNLGHFMASYGAEDWSDSGHHDFQFEVESLVKRLSSELRQLFGEWIRQLPIPTPTTAPKRLTGLDRTAAFLNFNYTSTLITLYGVAAKRILFIHGCAAQLDEELVLGHAWGSQNRRSLNDRSDITDIDTRLVEAHDILDGYFSTTFKPSEALIAKNQPFFQGLASIEQVFVLGHSLSDIDASYFQALLDQPKVSAAQWHIACRSLDEWLEKQAQLIRWGLNPSCARPISWESL</sequence>
<dbReference type="OrthoDB" id="5903604at2"/>
<dbReference type="RefSeq" id="WP_102071035.1">
    <property type="nucleotide sequence ID" value="NZ_PDNV01000010.1"/>
</dbReference>